<sequence>MRNRGVEIYMLNEKENGRRNNFDMKSLISRKGLKNINHIDSLLHLHDFVSDLILSEKPNVNELLRASVLISQQLQHGVDDSRAFYNTIMEVYYKTRSFMEFSCNDFDTVIRTEIGKLLVINNDSGVFCDDVTLKTDKLHVSSNLEKIKQQATSLRQLLPQYKLSGRINNNMKYLLINFYGISSVEDLQIRFRYFADLLGDDCGDLLATSEALCKFVEKFAVNFRDFPIDWRWIPETNYLGKSQFTSNRLILGLHMVANFKNEQLEAGLRKTATEEISLLDYMSHRQKNIIDDLFDDVLIDEFLQLIEQYNDFLLDVVRKNVQISDGNVAKILELLTWRFILYRYTLIGVKKTDRRQRYLVLTSLKVHYRWFLKYSVNKVKLLLNTQLPPKLENVISNIDKSLEKQFSLLHKVSRSFQKCNHNPPPKVISAEIDFAKDYQNALRLCGAHEKNIRHKMIELKVNDNSDLVTKTSELKSLMETCQGASTLNKPETELLSINEHLVQLLLKKSMLTNDFEVNTQEFKTCVTLPINLVTNILLYIRTKDVRLTHDLLRAFFVYLTNSGSLRYRRGDTELVLSNFSPILTQHLSSLLISVTNDGVTKFGSFREMMKQHRQLNLTLWRNLQQLQNRDYDYLQTERQYITNSFESFVKTLAESLNIQGDNFNQLVEVCLQHLSQLKDSSDLSNSFLHHLSICAENYFNLDAPRDFHENLSLVYNMHMALSYAKAILNSRLPLIDPSAKKSLKKRYCVENISNFEDLRDSFLNANEVYSGNDQTLHSHYAPVMEMIKTLKTKNENLGSYVAVRPKEVLYDEILKVVNHGFSTILSCHYVDGIIATLDKSIRDLIKADSSFCPEDCKRILKQYESAVSSFTNLICEWTKFSPSYPDVIEPLLSNVSEFVYGLKSHLELLRKLVLRHEYKKFGIDVQEELVAMVGMPNLDREHAEYEAVIEVYTNPRVYGFIEHVLGDEEQPHIKKQEILRLLKCGLQESFNNCVIEANSAGILNFSHFENFIKAFVTSWNEQEKNRERVEQEADALYRTRTKCDDKTEAEQIEDELKELFPNYHDQDFADMRKAANLADDPTPTSRDNKFAGVISNDDIKFVVDLHVMLVQSFTKTEWLNPDKNKCAVPNFIHPVVEKYKLFKQICSKVLPYLDYRMDKELIESISVLLAFVQNYGDTNNLAEYPSPIKILHNKRTDFYKDSNVEEVKSSFHILEELRSRVQELLDEWPDHPTLKTIMVIVERVYNFDITSPLSRFLTGFEILLSKCHEWEEVAHSGVSLSQFSQTITQQIIAWRKMELNVWKDLLNSTFTRMNDPTYKWWIYLFNIMEQFTIEEKFTDTELIEALQNYVTKSNLAEFQNRLNLLHAFHCHAVHLKQTEKSTAFICILWNVYSYFQQFSLTVANKIKDLRAPIEKKLKDYVKIVRWKDVNYWAIKETVDKSHKTLHKYVREFRDVLNQPVSTYLVNTNTSAKIENVGIWDRPQRNVVKTYHYTLDPTTYVAKESLKKKLSSPSSKSSHQKVLNKIDSYFTEVRKLCKDSISAMKYPKMIQTLDNLVTQIIETSAHLQALEVDTSLPKAKQKSLAKSILNQKHRALADLFKTLSKMGLSFRSGIIEARLKIAAEDFLLKPVDISANFSHINYNRKDEKILTIWDSCEMYYLKSLMRADVLDTALKTPAQDLGQQNIERCRGFSSNLLTLAQKHKSQLTESSTLFYYLRHYTTQMTKLCEGKQFLHIKTAEKIQKAMKNITIVMNQAKIILNTSPEEDFTSSETCDIIILKPEPQDFIQYKRDQIWNNTNSIMTDILNLANRINHELEKSKGGIPHTDFNLADLTYIPISDLESLETKLNSIQTNLQQLNSIFGDTKTTRSISWLHSELNELTKTLYESIQIEFNSKTSLATLEKIVNNLSDEISRVIHNVHKKYSAQTDEISQEDTQQTQIEEEHLRVLIVENLENDFRDLCFGNILNLCHEVAQHFFAVPSEYLDEHKTLISYVLPLLEQIILYHQYFLTQQVSAYRVICKMNSVLLNIFIELASKGFCVPPELTDESEEGVSKPSDGLGLGEGQGERDVSDRIESEDQLDDAQPAGQEKEKTEDEDCKEEDKGIEMSEDFDSKLQDVKPKEGEDDEESQSESDADEQMGDTEKDANKQDKETFGSDNEEGNDNSEEKEERGEGGEKDGDQELGAKDDDKSKGDDNKPDKDSTEEKEENKKEINEMEEPEYDDEQTDPYHGNQPELPEPEAMDLPDDLQLDEGQEQDEDNQEENPFDIDTMKEDNPFETKDKEDEHKENEEEDKPEDNYSSDDEDIIKTQNDELDHEEKEEDSETKQPDELPEKAQEEENNDDKGDQENESGMDQTETNEDNVEAMEVDNAEATDKTIPNQSQNQKTNQPNEELCQEDKPDKEGVGQSQMEESSTGHTAQTTAPQETQGSKRQRDDELKKQQKPGESDIQRSLGDINEPVKKKLKTVDAKDDGNEDEGEELDPEKSEEAEMYKHIKEAKESSTQVLDVATKEQAETQKYEVPNPEEEETGEDPTESSENLPAEEEEDILDSADANSQKPEKTESKKTKIDKKQHPEGDILEELQDIEIEGDVVETMGVPRGTDTTYHTLYDELRNMSALRLTQEEMNSLRSNVENQLSSWSEVPSDMEADQAWQKISSLMSSLAQDLSEQLRLVLEPTQSSRLKGDYRTGRRINMRKVIPYIASQFRKDKIWLRRTKPSKREYQIVLAIDDSSSMADNHSKELAFESVALTSKALSLLESGQLSVVSFGENTEILHKLTDQFTDKSGVKLLQKFKFDQNKTCVAKLVDFVTEMFAQSQMHSSALNAKLLIIVSDGRGVFSEGEGVVRQAVRRAKLSNIFMVFVIIDNPENKNSILDIRMPTFKDGKLLGIQSYMDAFPFSFYIILRDINSLPNVLSDALRQWFEVVSNLDKQ</sequence>
<feature type="compositionally biased region" description="Acidic residues" evidence="3">
    <location>
        <begin position="2123"/>
        <end position="2140"/>
    </location>
</feature>
<feature type="compositionally biased region" description="Acidic residues" evidence="3">
    <location>
        <begin position="2357"/>
        <end position="2372"/>
    </location>
</feature>
<evidence type="ECO:0000256" key="1">
    <source>
        <dbReference type="ARBA" id="ARBA00022741"/>
    </source>
</evidence>
<evidence type="ECO:0000256" key="3">
    <source>
        <dbReference type="SAM" id="MobiDB-lite"/>
    </source>
</evidence>
<feature type="compositionally biased region" description="Basic and acidic residues" evidence="3">
    <location>
        <begin position="2065"/>
        <end position="2076"/>
    </location>
</feature>
<dbReference type="Pfam" id="PF00092">
    <property type="entry name" value="VWA"/>
    <property type="match status" value="1"/>
</dbReference>
<accession>A0AA38MFW1</accession>
<dbReference type="Gene3D" id="3.40.50.410">
    <property type="entry name" value="von Willebrand factor, type A domain"/>
    <property type="match status" value="1"/>
</dbReference>
<feature type="compositionally biased region" description="Acidic residues" evidence="3">
    <location>
        <begin position="2215"/>
        <end position="2226"/>
    </location>
</feature>
<feature type="compositionally biased region" description="Acidic residues" evidence="3">
    <location>
        <begin position="2237"/>
        <end position="2266"/>
    </location>
</feature>
<dbReference type="GO" id="GO:0030687">
    <property type="term" value="C:preribosome, large subunit precursor"/>
    <property type="evidence" value="ECO:0007669"/>
    <property type="project" value="TreeGrafter"/>
</dbReference>
<evidence type="ECO:0000259" key="4">
    <source>
        <dbReference type="PROSITE" id="PS50234"/>
    </source>
</evidence>
<feature type="compositionally biased region" description="Acidic residues" evidence="3">
    <location>
        <begin position="2157"/>
        <end position="2167"/>
    </location>
</feature>
<feature type="compositionally biased region" description="Polar residues" evidence="3">
    <location>
        <begin position="2377"/>
        <end position="2391"/>
    </location>
</feature>
<dbReference type="PANTHER" id="PTHR48103">
    <property type="entry name" value="MIDASIN-RELATED"/>
    <property type="match status" value="1"/>
</dbReference>
<feature type="compositionally biased region" description="Polar residues" evidence="3">
    <location>
        <begin position="2406"/>
        <end position="2430"/>
    </location>
</feature>
<dbReference type="GO" id="GO:0000055">
    <property type="term" value="P:ribosomal large subunit export from nucleus"/>
    <property type="evidence" value="ECO:0007669"/>
    <property type="project" value="TreeGrafter"/>
</dbReference>
<dbReference type="GO" id="GO:0005634">
    <property type="term" value="C:nucleus"/>
    <property type="evidence" value="ECO:0007669"/>
    <property type="project" value="TreeGrafter"/>
</dbReference>
<feature type="compositionally biased region" description="Basic and acidic residues" evidence="3">
    <location>
        <begin position="2432"/>
        <end position="2449"/>
    </location>
</feature>
<dbReference type="InterPro" id="IPR002035">
    <property type="entry name" value="VWF_A"/>
</dbReference>
<feature type="compositionally biased region" description="Acidic residues" evidence="3">
    <location>
        <begin position="2523"/>
        <end position="2550"/>
    </location>
</feature>
<evidence type="ECO:0000313" key="6">
    <source>
        <dbReference type="Proteomes" id="UP001168821"/>
    </source>
</evidence>
<evidence type="ECO:0000313" key="5">
    <source>
        <dbReference type="EMBL" id="KAJ3654803.1"/>
    </source>
</evidence>
<keyword evidence="6" id="KW-1185">Reference proteome</keyword>
<keyword evidence="1" id="KW-0547">Nucleotide-binding</keyword>
<feature type="compositionally biased region" description="Acidic residues" evidence="3">
    <location>
        <begin position="2473"/>
        <end position="2482"/>
    </location>
</feature>
<feature type="compositionally biased region" description="Basic and acidic residues" evidence="3">
    <location>
        <begin position="2483"/>
        <end position="2500"/>
    </location>
</feature>
<feature type="compositionally biased region" description="Basic and acidic residues" evidence="3">
    <location>
        <begin position="2269"/>
        <end position="2289"/>
    </location>
</feature>
<dbReference type="EMBL" id="JALNTZ010000004">
    <property type="protein sequence ID" value="KAJ3654803.1"/>
    <property type="molecule type" value="Genomic_DNA"/>
</dbReference>
<feature type="compositionally biased region" description="Acidic residues" evidence="3">
    <location>
        <begin position="2290"/>
        <end position="2305"/>
    </location>
</feature>
<feature type="compositionally biased region" description="Basic and acidic residues" evidence="3">
    <location>
        <begin position="2100"/>
        <end position="2122"/>
    </location>
</feature>
<protein>
    <recommendedName>
        <fullName evidence="4">VWFA domain-containing protein</fullName>
    </recommendedName>
</protein>
<dbReference type="InterPro" id="IPR036465">
    <property type="entry name" value="vWFA_dom_sf"/>
</dbReference>
<comment type="caution">
    <text evidence="5">The sequence shown here is derived from an EMBL/GenBank/DDBJ whole genome shotgun (WGS) entry which is preliminary data.</text>
</comment>
<feature type="compositionally biased region" description="Basic and acidic residues" evidence="3">
    <location>
        <begin position="2168"/>
        <end position="2214"/>
    </location>
</feature>
<dbReference type="GO" id="GO:0000027">
    <property type="term" value="P:ribosomal large subunit assembly"/>
    <property type="evidence" value="ECO:0007669"/>
    <property type="project" value="TreeGrafter"/>
</dbReference>
<feature type="domain" description="VWFA" evidence="4">
    <location>
        <begin position="2724"/>
        <end position="2919"/>
    </location>
</feature>
<evidence type="ECO:0000256" key="2">
    <source>
        <dbReference type="ARBA" id="ARBA00022840"/>
    </source>
</evidence>
<keyword evidence="2" id="KW-0067">ATP-binding</keyword>
<dbReference type="FunFam" id="3.40.50.410:FF:000028">
    <property type="entry name" value="Midasin"/>
    <property type="match status" value="1"/>
</dbReference>
<dbReference type="CDD" id="cd01460">
    <property type="entry name" value="vWA_midasin"/>
    <property type="match status" value="1"/>
</dbReference>
<feature type="region of interest" description="Disordered" evidence="3">
    <location>
        <begin position="2044"/>
        <end position="2579"/>
    </location>
</feature>
<gene>
    <name evidence="5" type="ORF">Zmor_013964</name>
</gene>
<feature type="compositionally biased region" description="Basic and acidic residues" evidence="3">
    <location>
        <begin position="2558"/>
        <end position="2577"/>
    </location>
</feature>
<dbReference type="Proteomes" id="UP001168821">
    <property type="component" value="Unassembled WGS sequence"/>
</dbReference>
<dbReference type="PROSITE" id="PS50234">
    <property type="entry name" value="VWFA"/>
    <property type="match status" value="1"/>
</dbReference>
<feature type="compositionally biased region" description="Basic and acidic residues" evidence="3">
    <location>
        <begin position="2141"/>
        <end position="2154"/>
    </location>
</feature>
<feature type="compositionally biased region" description="Basic and acidic residues" evidence="3">
    <location>
        <begin position="2306"/>
        <end position="2317"/>
    </location>
</feature>
<name>A0AA38MFW1_9CUCU</name>
<proteinExistence type="predicted"/>
<reference evidence="5" key="1">
    <citation type="journal article" date="2023" name="G3 (Bethesda)">
        <title>Whole genome assemblies of Zophobas morio and Tenebrio molitor.</title>
        <authorList>
            <person name="Kaur S."/>
            <person name="Stinson S.A."/>
            <person name="diCenzo G.C."/>
        </authorList>
    </citation>
    <scope>NUCLEOTIDE SEQUENCE</scope>
    <source>
        <strain evidence="5">QUZm001</strain>
    </source>
</reference>
<organism evidence="5 6">
    <name type="scientific">Zophobas morio</name>
    <dbReference type="NCBI Taxonomy" id="2755281"/>
    <lineage>
        <taxon>Eukaryota</taxon>
        <taxon>Metazoa</taxon>
        <taxon>Ecdysozoa</taxon>
        <taxon>Arthropoda</taxon>
        <taxon>Hexapoda</taxon>
        <taxon>Insecta</taxon>
        <taxon>Pterygota</taxon>
        <taxon>Neoptera</taxon>
        <taxon>Endopterygota</taxon>
        <taxon>Coleoptera</taxon>
        <taxon>Polyphaga</taxon>
        <taxon>Cucujiformia</taxon>
        <taxon>Tenebrionidae</taxon>
        <taxon>Zophobas</taxon>
    </lineage>
</organism>
<feature type="compositionally biased region" description="Basic and acidic residues" evidence="3">
    <location>
        <begin position="2509"/>
        <end position="2518"/>
    </location>
</feature>
<dbReference type="SUPFAM" id="SSF53300">
    <property type="entry name" value="vWA-like"/>
    <property type="match status" value="1"/>
</dbReference>
<dbReference type="PANTHER" id="PTHR48103:SF2">
    <property type="entry name" value="MIDASIN"/>
    <property type="match status" value="1"/>
</dbReference>
<feature type="compositionally biased region" description="Basic and acidic residues" evidence="3">
    <location>
        <begin position="2324"/>
        <end position="2347"/>
    </location>
</feature>
<feature type="compositionally biased region" description="Basic and acidic residues" evidence="3">
    <location>
        <begin position="2458"/>
        <end position="2472"/>
    </location>
</feature>
<dbReference type="GO" id="GO:0005524">
    <property type="term" value="F:ATP binding"/>
    <property type="evidence" value="ECO:0007669"/>
    <property type="project" value="UniProtKB-KW"/>
</dbReference>